<proteinExistence type="predicted"/>
<dbReference type="Proteomes" id="UP000044071">
    <property type="component" value="Unassembled WGS sequence"/>
</dbReference>
<dbReference type="RefSeq" id="WP_043873293.1">
    <property type="nucleotide sequence ID" value="NZ_CCVW01000001.1"/>
</dbReference>
<name>A0A078KR13_9GAMM</name>
<gene>
    <name evidence="1" type="ORF">BN59_01136</name>
</gene>
<dbReference type="OrthoDB" id="9802752at2"/>
<protein>
    <submittedName>
        <fullName evidence="1">Uncharacterized protein</fullName>
    </submittedName>
</protein>
<accession>A0A078KR13</accession>
<reference evidence="1 2" key="1">
    <citation type="submission" date="2014-06" db="EMBL/GenBank/DDBJ databases">
        <authorList>
            <person name="Urmite Genomes Urmite Genomes"/>
        </authorList>
    </citation>
    <scope>NUCLEOTIDE SEQUENCE [LARGE SCALE GENOMIC DNA]</scope>
</reference>
<dbReference type="AlphaFoldDB" id="A0A078KR13"/>
<dbReference type="EMBL" id="CCSB01000001">
    <property type="protein sequence ID" value="CDZ76860.1"/>
    <property type="molecule type" value="Genomic_DNA"/>
</dbReference>
<evidence type="ECO:0000313" key="2">
    <source>
        <dbReference type="Proteomes" id="UP000044071"/>
    </source>
</evidence>
<keyword evidence="2" id="KW-1185">Reference proteome</keyword>
<organism evidence="1 2">
    <name type="scientific">Legionella massiliensis</name>
    <dbReference type="NCBI Taxonomy" id="1034943"/>
    <lineage>
        <taxon>Bacteria</taxon>
        <taxon>Pseudomonadati</taxon>
        <taxon>Pseudomonadota</taxon>
        <taxon>Gammaproteobacteria</taxon>
        <taxon>Legionellales</taxon>
        <taxon>Legionellaceae</taxon>
        <taxon>Legionella</taxon>
    </lineage>
</organism>
<evidence type="ECO:0000313" key="1">
    <source>
        <dbReference type="EMBL" id="CDZ76860.1"/>
    </source>
</evidence>
<sequence>MSLLEIHELLEPEVVKFASKEKFNASLKRIQKMDAKNIKALAELVCDIQKATLSMAPSRDIGLVDGAINRVIRGGDKGVL</sequence>
<dbReference type="STRING" id="1034943.BN59_01136"/>